<evidence type="ECO:0000256" key="1">
    <source>
        <dbReference type="ARBA" id="ARBA00022485"/>
    </source>
</evidence>
<dbReference type="PROSITE" id="PS51379">
    <property type="entry name" value="4FE4S_FER_2"/>
    <property type="match status" value="2"/>
</dbReference>
<keyword evidence="2" id="KW-0479">Metal-binding</keyword>
<dbReference type="PATRIC" id="fig|688269.3.peg.416"/>
<dbReference type="InterPro" id="IPR017896">
    <property type="entry name" value="4Fe4S_Fe-S-bd"/>
</dbReference>
<protein>
    <submittedName>
        <fullName evidence="6">4Fe-4S ferredoxin iron-sulfur binding domain-containing protein</fullName>
    </submittedName>
</protein>
<dbReference type="STRING" id="688269.Theth_0405"/>
<dbReference type="InterPro" id="IPR050572">
    <property type="entry name" value="Fe-S_Ferredoxin"/>
</dbReference>
<keyword evidence="4" id="KW-0411">Iron-sulfur</keyword>
<dbReference type="eggNOG" id="COG4231">
    <property type="taxonomic scope" value="Bacteria"/>
</dbReference>
<dbReference type="AlphaFoldDB" id="F7YW13"/>
<dbReference type="OrthoDB" id="9804603at2"/>
<dbReference type="GO" id="GO:0051539">
    <property type="term" value="F:4 iron, 4 sulfur cluster binding"/>
    <property type="evidence" value="ECO:0007669"/>
    <property type="project" value="UniProtKB-KW"/>
</dbReference>
<keyword evidence="1" id="KW-0004">4Fe-4S</keyword>
<evidence type="ECO:0000313" key="7">
    <source>
        <dbReference type="Proteomes" id="UP000006804"/>
    </source>
</evidence>
<dbReference type="PROSITE" id="PS00198">
    <property type="entry name" value="4FE4S_FER_1"/>
    <property type="match status" value="1"/>
</dbReference>
<keyword evidence="3" id="KW-0408">Iron</keyword>
<dbReference type="Proteomes" id="UP000006804">
    <property type="component" value="Chromosome"/>
</dbReference>
<dbReference type="PANTHER" id="PTHR43687:SF1">
    <property type="entry name" value="FERREDOXIN III"/>
    <property type="match status" value="1"/>
</dbReference>
<evidence type="ECO:0000256" key="2">
    <source>
        <dbReference type="ARBA" id="ARBA00022723"/>
    </source>
</evidence>
<feature type="domain" description="4Fe-4S ferredoxin-type" evidence="5">
    <location>
        <begin position="5"/>
        <end position="34"/>
    </location>
</feature>
<dbReference type="HOGENOM" id="CLU_139698_5_3_0"/>
<dbReference type="KEGG" id="tta:Theth_0405"/>
<accession>F7YW13</accession>
<dbReference type="Gene3D" id="3.30.70.3270">
    <property type="match status" value="1"/>
</dbReference>
<proteinExistence type="predicted"/>
<dbReference type="GO" id="GO:0046872">
    <property type="term" value="F:metal ion binding"/>
    <property type="evidence" value="ECO:0007669"/>
    <property type="project" value="UniProtKB-KW"/>
</dbReference>
<evidence type="ECO:0000313" key="6">
    <source>
        <dbReference type="EMBL" id="AEH50500.1"/>
    </source>
</evidence>
<evidence type="ECO:0000259" key="5">
    <source>
        <dbReference type="PROSITE" id="PS51379"/>
    </source>
</evidence>
<dbReference type="Pfam" id="PF13237">
    <property type="entry name" value="Fer4_10"/>
    <property type="match status" value="1"/>
</dbReference>
<evidence type="ECO:0000256" key="3">
    <source>
        <dbReference type="ARBA" id="ARBA00023004"/>
    </source>
</evidence>
<reference evidence="6 7" key="1">
    <citation type="submission" date="2010-11" db="EMBL/GenBank/DDBJ databases">
        <title>The complete genome of Thermotoga thermarum DSM 5069.</title>
        <authorList>
            <consortium name="US DOE Joint Genome Institute (JGI-PGF)"/>
            <person name="Lucas S."/>
            <person name="Copeland A."/>
            <person name="Lapidus A."/>
            <person name="Bruce D."/>
            <person name="Goodwin L."/>
            <person name="Pitluck S."/>
            <person name="Kyrpides N."/>
            <person name="Mavromatis K."/>
            <person name="Ivanova N."/>
            <person name="Zeytun A."/>
            <person name="Brettin T."/>
            <person name="Detter J.C."/>
            <person name="Tapia R."/>
            <person name="Han C."/>
            <person name="Land M."/>
            <person name="Hauser L."/>
            <person name="Markowitz V."/>
            <person name="Cheng J.-F."/>
            <person name="Hugenholtz P."/>
            <person name="Woyke T."/>
            <person name="Wu D."/>
            <person name="Spring S."/>
            <person name="Schroeder M."/>
            <person name="Brambilla E."/>
            <person name="Klenk H.-P."/>
            <person name="Eisen J.A."/>
        </authorList>
    </citation>
    <scope>NUCLEOTIDE SEQUENCE [LARGE SCALE GENOMIC DNA]</scope>
    <source>
        <strain evidence="6 7">DSM 5069</strain>
    </source>
</reference>
<sequence length="74" mass="8518">MKKQFLVQINYSWCKRCGICYRFCPTGTIKKGKLLEPVVEDHSTCIGCLMCENLCPDFAIVIVERKTIEESVEK</sequence>
<gene>
    <name evidence="6" type="ORF">Theth_0405</name>
</gene>
<evidence type="ECO:0000256" key="4">
    <source>
        <dbReference type="ARBA" id="ARBA00023014"/>
    </source>
</evidence>
<dbReference type="EMBL" id="CP002351">
    <property type="protein sequence ID" value="AEH50500.1"/>
    <property type="molecule type" value="Genomic_DNA"/>
</dbReference>
<keyword evidence="7" id="KW-1185">Reference proteome</keyword>
<feature type="domain" description="4Fe-4S ferredoxin-type" evidence="5">
    <location>
        <begin position="35"/>
        <end position="65"/>
    </location>
</feature>
<dbReference type="InterPro" id="IPR017900">
    <property type="entry name" value="4Fe4S_Fe_S_CS"/>
</dbReference>
<dbReference type="Gene3D" id="3.30.70.20">
    <property type="match status" value="1"/>
</dbReference>
<dbReference type="RefSeq" id="WP_013931723.1">
    <property type="nucleotide sequence ID" value="NC_015707.1"/>
</dbReference>
<name>F7YW13_9THEM</name>
<dbReference type="SUPFAM" id="SSF54862">
    <property type="entry name" value="4Fe-4S ferredoxins"/>
    <property type="match status" value="1"/>
</dbReference>
<dbReference type="PANTHER" id="PTHR43687">
    <property type="entry name" value="ADENYLYLSULFATE REDUCTASE, BETA SUBUNIT"/>
    <property type="match status" value="1"/>
</dbReference>
<organism evidence="6 7">
    <name type="scientific">Pseudothermotoga thermarum DSM 5069</name>
    <dbReference type="NCBI Taxonomy" id="688269"/>
    <lineage>
        <taxon>Bacteria</taxon>
        <taxon>Thermotogati</taxon>
        <taxon>Thermotogota</taxon>
        <taxon>Thermotogae</taxon>
        <taxon>Thermotogales</taxon>
        <taxon>Thermotogaceae</taxon>
        <taxon>Pseudothermotoga</taxon>
    </lineage>
</organism>